<keyword evidence="5" id="KW-0963">Cytoplasm</keyword>
<dbReference type="EC" id="2.1.1.60" evidence="3"/>
<dbReference type="InterPro" id="IPR025800">
    <property type="entry name" value="CaM-Lys-N-MeTrfase"/>
</dbReference>
<organism evidence="10 11">
    <name type="scientific">Plectus sambesii</name>
    <dbReference type="NCBI Taxonomy" id="2011161"/>
    <lineage>
        <taxon>Eukaryota</taxon>
        <taxon>Metazoa</taxon>
        <taxon>Ecdysozoa</taxon>
        <taxon>Nematoda</taxon>
        <taxon>Chromadorea</taxon>
        <taxon>Plectida</taxon>
        <taxon>Plectina</taxon>
        <taxon>Plectoidea</taxon>
        <taxon>Plectidae</taxon>
        <taxon>Plectus</taxon>
    </lineage>
</organism>
<keyword evidence="7" id="KW-0808">Transferase</keyword>
<keyword evidence="8" id="KW-0539">Nucleus</keyword>
<dbReference type="GO" id="GO:0032259">
    <property type="term" value="P:methylation"/>
    <property type="evidence" value="ECO:0007669"/>
    <property type="project" value="UniProtKB-KW"/>
</dbReference>
<evidence type="ECO:0000256" key="4">
    <source>
        <dbReference type="ARBA" id="ARBA00020594"/>
    </source>
</evidence>
<evidence type="ECO:0000256" key="1">
    <source>
        <dbReference type="ARBA" id="ARBA00004123"/>
    </source>
</evidence>
<dbReference type="PANTHER" id="PTHR13539">
    <property type="entry name" value="CALMODULIN-LYSINE N-METHYLTRANSFERASE"/>
    <property type="match status" value="1"/>
</dbReference>
<dbReference type="InterPro" id="IPR019410">
    <property type="entry name" value="Methyltransf_16"/>
</dbReference>
<evidence type="ECO:0000256" key="5">
    <source>
        <dbReference type="ARBA" id="ARBA00022490"/>
    </source>
</evidence>
<evidence type="ECO:0000256" key="6">
    <source>
        <dbReference type="ARBA" id="ARBA00022603"/>
    </source>
</evidence>
<dbReference type="WBParaSite" id="PSAMB.scaffold6565size9220.g28722.t1">
    <property type="protein sequence ID" value="PSAMB.scaffold6565size9220.g28722.t1"/>
    <property type="gene ID" value="PSAMB.scaffold6565size9220.g28722"/>
</dbReference>
<feature type="region of interest" description="Disordered" evidence="9">
    <location>
        <begin position="1"/>
        <end position="26"/>
    </location>
</feature>
<dbReference type="Gene3D" id="3.40.50.150">
    <property type="entry name" value="Vaccinia Virus protein VP39"/>
    <property type="match status" value="1"/>
</dbReference>
<dbReference type="PANTHER" id="PTHR13539:SF3">
    <property type="entry name" value="CALMODULIN-LYSINE N-METHYLTRANSFERASE"/>
    <property type="match status" value="1"/>
</dbReference>
<feature type="compositionally biased region" description="Basic and acidic residues" evidence="9">
    <location>
        <begin position="1"/>
        <end position="20"/>
    </location>
</feature>
<proteinExistence type="predicted"/>
<name>A0A914X964_9BILA</name>
<evidence type="ECO:0000313" key="10">
    <source>
        <dbReference type="Proteomes" id="UP000887566"/>
    </source>
</evidence>
<dbReference type="GO" id="GO:0005737">
    <property type="term" value="C:cytoplasm"/>
    <property type="evidence" value="ECO:0007669"/>
    <property type="project" value="UniProtKB-SubCell"/>
</dbReference>
<evidence type="ECO:0000256" key="9">
    <source>
        <dbReference type="SAM" id="MobiDB-lite"/>
    </source>
</evidence>
<sequence length="311" mass="34165">MDDHDDSRLRQQEQHLRATEEAVPSSSKKRWRLLAHTISKKRRTEGDDDLALSVCRRFLTFGLMQYGEMEAPTASSGIWKSVTFAPGHGDASFHAAVHLLSDEAVSVEDLVGFNNTGNVCIWPAEEVMAYYVGKHAKICAGRRVVELGAGMTGVAGLVAASVKAESVLLTDGNEKSVANLDLIVRHSKISNVSARLLRWDAPADLEGLEHSVDVILAADCLFFNEYRLPLLDTIVKLLSSNGEAYIFAPSRSGTFDKFADLAKLRDDLSIEIETDYDEVVSSGRDAAALLCASNGFDENLHYPKLIVLRRK</sequence>
<dbReference type="Proteomes" id="UP000887566">
    <property type="component" value="Unplaced"/>
</dbReference>
<accession>A0A914X964</accession>
<dbReference type="Pfam" id="PF10294">
    <property type="entry name" value="Methyltransf_16"/>
    <property type="match status" value="1"/>
</dbReference>
<dbReference type="InterPro" id="IPR029063">
    <property type="entry name" value="SAM-dependent_MTases_sf"/>
</dbReference>
<dbReference type="SUPFAM" id="SSF53335">
    <property type="entry name" value="S-adenosyl-L-methionine-dependent methyltransferases"/>
    <property type="match status" value="1"/>
</dbReference>
<reference evidence="11" key="1">
    <citation type="submission" date="2022-11" db="UniProtKB">
        <authorList>
            <consortium name="WormBaseParasite"/>
        </authorList>
    </citation>
    <scope>IDENTIFICATION</scope>
</reference>
<protein>
    <recommendedName>
        <fullName evidence="4">Calmodulin-lysine N-methyltransferase</fullName>
        <ecNumber evidence="3">2.1.1.60</ecNumber>
    </recommendedName>
</protein>
<dbReference type="GO" id="GO:0018025">
    <property type="term" value="F:calmodulin-lysine N-methyltransferase activity"/>
    <property type="evidence" value="ECO:0007669"/>
    <property type="project" value="UniProtKB-EC"/>
</dbReference>
<evidence type="ECO:0000256" key="2">
    <source>
        <dbReference type="ARBA" id="ARBA00004496"/>
    </source>
</evidence>
<comment type="subcellular location">
    <subcellularLocation>
        <location evidence="2">Cytoplasm</location>
    </subcellularLocation>
    <subcellularLocation>
        <location evidence="1">Nucleus</location>
    </subcellularLocation>
</comment>
<evidence type="ECO:0000313" key="11">
    <source>
        <dbReference type="WBParaSite" id="PSAMB.scaffold6565size9220.g28722.t1"/>
    </source>
</evidence>
<dbReference type="CDD" id="cd02440">
    <property type="entry name" value="AdoMet_MTases"/>
    <property type="match status" value="1"/>
</dbReference>
<dbReference type="AlphaFoldDB" id="A0A914X964"/>
<evidence type="ECO:0000256" key="8">
    <source>
        <dbReference type="ARBA" id="ARBA00023242"/>
    </source>
</evidence>
<keyword evidence="10" id="KW-1185">Reference proteome</keyword>
<keyword evidence="6" id="KW-0489">Methyltransferase</keyword>
<evidence type="ECO:0000256" key="7">
    <source>
        <dbReference type="ARBA" id="ARBA00022679"/>
    </source>
</evidence>
<evidence type="ECO:0000256" key="3">
    <source>
        <dbReference type="ARBA" id="ARBA00011914"/>
    </source>
</evidence>
<dbReference type="GO" id="GO:0005634">
    <property type="term" value="C:nucleus"/>
    <property type="evidence" value="ECO:0007669"/>
    <property type="project" value="UniProtKB-SubCell"/>
</dbReference>